<keyword evidence="4 6" id="KW-0472">Membrane</keyword>
<feature type="transmembrane region" description="Helical" evidence="6">
    <location>
        <begin position="266"/>
        <end position="287"/>
    </location>
</feature>
<dbReference type="PROSITE" id="PS00216">
    <property type="entry name" value="SUGAR_TRANSPORT_1"/>
    <property type="match status" value="1"/>
</dbReference>
<evidence type="ECO:0000256" key="3">
    <source>
        <dbReference type="ARBA" id="ARBA00022989"/>
    </source>
</evidence>
<feature type="transmembrane region" description="Helical" evidence="6">
    <location>
        <begin position="209"/>
        <end position="226"/>
    </location>
</feature>
<feature type="transmembrane region" description="Helical" evidence="6">
    <location>
        <begin position="482"/>
        <end position="505"/>
    </location>
</feature>
<feature type="transmembrane region" description="Helical" evidence="6">
    <location>
        <begin position="429"/>
        <end position="450"/>
    </location>
</feature>
<dbReference type="PROSITE" id="PS50850">
    <property type="entry name" value="MFS"/>
    <property type="match status" value="1"/>
</dbReference>
<accession>C3ZFC5</accession>
<dbReference type="PANTHER" id="PTHR24064">
    <property type="entry name" value="SOLUTE CARRIER FAMILY 22 MEMBER"/>
    <property type="match status" value="1"/>
</dbReference>
<organism>
    <name type="scientific">Branchiostoma floridae</name>
    <name type="common">Florida lancelet</name>
    <name type="synonym">Amphioxus</name>
    <dbReference type="NCBI Taxonomy" id="7739"/>
    <lineage>
        <taxon>Eukaryota</taxon>
        <taxon>Metazoa</taxon>
        <taxon>Chordata</taxon>
        <taxon>Cephalochordata</taxon>
        <taxon>Leptocardii</taxon>
        <taxon>Amphioxiformes</taxon>
        <taxon>Branchiostomatidae</taxon>
        <taxon>Branchiostoma</taxon>
    </lineage>
</organism>
<feature type="transmembrane region" description="Helical" evidence="6">
    <location>
        <begin position="399"/>
        <end position="417"/>
    </location>
</feature>
<dbReference type="STRING" id="7739.C3ZFC5"/>
<sequence length="599" mass="67503">MAEREPEDEALFEGHGNGISKDKDQGFSDSIKVNYDKALKYLGGFGPWQKRVYLLVCLPAVFNAFQTMGIVFIAAEPDFSCRQPDVNFTGLNATDAEIRNITVPWEKKGDEWKQSQCSRYSYNFTASDLETTYQDFVSRYPVANRTKIQCDQGYVYDTSQFENTVVTQWDVVCDKKWQVNMIQSVWMAGLMVGSFFGGHAADIWGRKPVLLALMAVMYLFGMASAFSPNFTVLTAFRFIMACAGMIIFEIPFVLGAEMVSPEKRTLVGMIIMIYWAVGYVLLAGVAYLIRSWMWFQIAVTMPYLIGFAYYWMIPESPRWLISRNRQSEAKAIVEEGAKVAKVNLPDEVFHDDAPLTTKEKLWNKVIIIDHCYYKEEEGGSDRALYTFVDLFRTPNLRKWTINLFFNWAVNSMVYYGISLNAAAFHGNLYLNFAISGFVEIPAYLISIYILDKFGRRCSLSSLMVVGGVACIVAFFIPKHLFWLTTTLAMIGKFCITATFAIVYIFTAEIYPTVIRQIGLGMGAMMARVGGIIAPFIDLLGVYWTPLPYVIFGGTSIAAGLLALLLPETNGIALPATIEDGENFRKKDGIVDEEKETARL</sequence>
<name>C3ZFC5_BRAFL</name>
<dbReference type="GO" id="GO:0016020">
    <property type="term" value="C:membrane"/>
    <property type="evidence" value="ECO:0007669"/>
    <property type="project" value="UniProtKB-SubCell"/>
</dbReference>
<reference evidence="8" key="1">
    <citation type="journal article" date="2008" name="Nature">
        <title>The amphioxus genome and the evolution of the chordate karyotype.</title>
        <authorList>
            <consortium name="US DOE Joint Genome Institute (JGI-PGF)"/>
            <person name="Putnam N.H."/>
            <person name="Butts T."/>
            <person name="Ferrier D.E.K."/>
            <person name="Furlong R.F."/>
            <person name="Hellsten U."/>
            <person name="Kawashima T."/>
            <person name="Robinson-Rechavi M."/>
            <person name="Shoguchi E."/>
            <person name="Terry A."/>
            <person name="Yu J.-K."/>
            <person name="Benito-Gutierrez E.L."/>
            <person name="Dubchak I."/>
            <person name="Garcia-Fernandez J."/>
            <person name="Gibson-Brown J.J."/>
            <person name="Grigoriev I.V."/>
            <person name="Horton A.C."/>
            <person name="de Jong P.J."/>
            <person name="Jurka J."/>
            <person name="Kapitonov V.V."/>
            <person name="Kohara Y."/>
            <person name="Kuroki Y."/>
            <person name="Lindquist E."/>
            <person name="Lucas S."/>
            <person name="Osoegawa K."/>
            <person name="Pennacchio L.A."/>
            <person name="Salamov A.A."/>
            <person name="Satou Y."/>
            <person name="Sauka-Spengler T."/>
            <person name="Schmutz J."/>
            <person name="Shin-I T."/>
            <person name="Toyoda A."/>
            <person name="Bronner-Fraser M."/>
            <person name="Fujiyama A."/>
            <person name="Holland L.Z."/>
            <person name="Holland P.W.H."/>
            <person name="Satoh N."/>
            <person name="Rokhsar D.S."/>
        </authorList>
    </citation>
    <scope>NUCLEOTIDE SEQUENCE [LARGE SCALE GENOMIC DNA]</scope>
    <source>
        <strain evidence="8">S238N-H82</strain>
        <tissue evidence="8">Testes</tissue>
    </source>
</reference>
<feature type="region of interest" description="Disordered" evidence="5">
    <location>
        <begin position="1"/>
        <end position="23"/>
    </location>
</feature>
<dbReference type="InParanoid" id="C3ZFC5"/>
<evidence type="ECO:0000256" key="4">
    <source>
        <dbReference type="ARBA" id="ARBA00023136"/>
    </source>
</evidence>
<comment type="subcellular location">
    <subcellularLocation>
        <location evidence="1">Membrane</location>
        <topology evidence="1">Multi-pass membrane protein</topology>
    </subcellularLocation>
</comment>
<proteinExistence type="predicted"/>
<feature type="transmembrane region" description="Helical" evidence="6">
    <location>
        <begin position="52"/>
        <end position="75"/>
    </location>
</feature>
<dbReference type="InterPro" id="IPR005828">
    <property type="entry name" value="MFS_sugar_transport-like"/>
</dbReference>
<feature type="transmembrane region" description="Helical" evidence="6">
    <location>
        <begin position="517"/>
        <end position="536"/>
    </location>
</feature>
<dbReference type="InterPro" id="IPR036259">
    <property type="entry name" value="MFS_trans_sf"/>
</dbReference>
<dbReference type="Pfam" id="PF00083">
    <property type="entry name" value="Sugar_tr"/>
    <property type="match status" value="1"/>
</dbReference>
<feature type="transmembrane region" description="Helical" evidence="6">
    <location>
        <begin position="232"/>
        <end position="254"/>
    </location>
</feature>
<keyword evidence="3 6" id="KW-1133">Transmembrane helix</keyword>
<dbReference type="Gene3D" id="1.20.1250.20">
    <property type="entry name" value="MFS general substrate transporter like domains"/>
    <property type="match status" value="1"/>
</dbReference>
<keyword evidence="2 6" id="KW-0812">Transmembrane</keyword>
<dbReference type="InterPro" id="IPR020846">
    <property type="entry name" value="MFS_dom"/>
</dbReference>
<feature type="transmembrane region" description="Helical" evidence="6">
    <location>
        <begin position="548"/>
        <end position="565"/>
    </location>
</feature>
<evidence type="ECO:0000256" key="1">
    <source>
        <dbReference type="ARBA" id="ARBA00004141"/>
    </source>
</evidence>
<dbReference type="AlphaFoldDB" id="C3ZFC5"/>
<dbReference type="CDD" id="cd17317">
    <property type="entry name" value="MFS_SLC22"/>
    <property type="match status" value="1"/>
</dbReference>
<feature type="domain" description="Major facilitator superfamily (MFS) profile" evidence="7">
    <location>
        <begin position="127"/>
        <end position="570"/>
    </location>
</feature>
<feature type="transmembrane region" description="Helical" evidence="6">
    <location>
        <begin position="177"/>
        <end position="197"/>
    </location>
</feature>
<dbReference type="SUPFAM" id="SSF103473">
    <property type="entry name" value="MFS general substrate transporter"/>
    <property type="match status" value="1"/>
</dbReference>
<evidence type="ECO:0000256" key="5">
    <source>
        <dbReference type="SAM" id="MobiDB-lite"/>
    </source>
</evidence>
<dbReference type="eggNOG" id="KOG0255">
    <property type="taxonomic scope" value="Eukaryota"/>
</dbReference>
<protein>
    <recommendedName>
        <fullName evidence="7">Major facilitator superfamily (MFS) profile domain-containing protein</fullName>
    </recommendedName>
</protein>
<evidence type="ECO:0000256" key="2">
    <source>
        <dbReference type="ARBA" id="ARBA00022692"/>
    </source>
</evidence>
<dbReference type="InterPro" id="IPR005829">
    <property type="entry name" value="Sugar_transporter_CS"/>
</dbReference>
<dbReference type="EMBL" id="GG666613">
    <property type="protein sequence ID" value="EEN48679.1"/>
    <property type="molecule type" value="Genomic_DNA"/>
</dbReference>
<feature type="transmembrane region" description="Helical" evidence="6">
    <location>
        <begin position="457"/>
        <end position="476"/>
    </location>
</feature>
<feature type="compositionally biased region" description="Acidic residues" evidence="5">
    <location>
        <begin position="1"/>
        <end position="11"/>
    </location>
</feature>
<evidence type="ECO:0000256" key="6">
    <source>
        <dbReference type="SAM" id="Phobius"/>
    </source>
</evidence>
<dbReference type="GO" id="GO:0022857">
    <property type="term" value="F:transmembrane transporter activity"/>
    <property type="evidence" value="ECO:0007669"/>
    <property type="project" value="InterPro"/>
</dbReference>
<evidence type="ECO:0000259" key="7">
    <source>
        <dbReference type="PROSITE" id="PS50850"/>
    </source>
</evidence>
<gene>
    <name evidence="8" type="ORF">BRAFLDRAFT_118385</name>
</gene>
<evidence type="ECO:0000313" key="8">
    <source>
        <dbReference type="EMBL" id="EEN48679.1"/>
    </source>
</evidence>
<feature type="transmembrane region" description="Helical" evidence="6">
    <location>
        <begin position="293"/>
        <end position="313"/>
    </location>
</feature>